<dbReference type="AlphaFoldDB" id="A0A9J6G136"/>
<organism evidence="2 3">
    <name type="scientific">Haemaphysalis longicornis</name>
    <name type="common">Bush tick</name>
    <dbReference type="NCBI Taxonomy" id="44386"/>
    <lineage>
        <taxon>Eukaryota</taxon>
        <taxon>Metazoa</taxon>
        <taxon>Ecdysozoa</taxon>
        <taxon>Arthropoda</taxon>
        <taxon>Chelicerata</taxon>
        <taxon>Arachnida</taxon>
        <taxon>Acari</taxon>
        <taxon>Parasitiformes</taxon>
        <taxon>Ixodida</taxon>
        <taxon>Ixodoidea</taxon>
        <taxon>Ixodidae</taxon>
        <taxon>Haemaphysalinae</taxon>
        <taxon>Haemaphysalis</taxon>
    </lineage>
</organism>
<feature type="compositionally biased region" description="Basic and acidic residues" evidence="1">
    <location>
        <begin position="121"/>
        <end position="142"/>
    </location>
</feature>
<evidence type="ECO:0000313" key="3">
    <source>
        <dbReference type="Proteomes" id="UP000821853"/>
    </source>
</evidence>
<reference evidence="2 3" key="1">
    <citation type="journal article" date="2020" name="Cell">
        <title>Large-Scale Comparative Analyses of Tick Genomes Elucidate Their Genetic Diversity and Vector Capacities.</title>
        <authorList>
            <consortium name="Tick Genome and Microbiome Consortium (TIGMIC)"/>
            <person name="Jia N."/>
            <person name="Wang J."/>
            <person name="Shi W."/>
            <person name="Du L."/>
            <person name="Sun Y."/>
            <person name="Zhan W."/>
            <person name="Jiang J.F."/>
            <person name="Wang Q."/>
            <person name="Zhang B."/>
            <person name="Ji P."/>
            <person name="Bell-Sakyi L."/>
            <person name="Cui X.M."/>
            <person name="Yuan T.T."/>
            <person name="Jiang B.G."/>
            <person name="Yang W.F."/>
            <person name="Lam T.T."/>
            <person name="Chang Q.C."/>
            <person name="Ding S.J."/>
            <person name="Wang X.J."/>
            <person name="Zhu J.G."/>
            <person name="Ruan X.D."/>
            <person name="Zhao L."/>
            <person name="Wei J.T."/>
            <person name="Ye R.Z."/>
            <person name="Que T.C."/>
            <person name="Du C.H."/>
            <person name="Zhou Y.H."/>
            <person name="Cheng J.X."/>
            <person name="Dai P.F."/>
            <person name="Guo W.B."/>
            <person name="Han X.H."/>
            <person name="Huang E.J."/>
            <person name="Li L.F."/>
            <person name="Wei W."/>
            <person name="Gao Y.C."/>
            <person name="Liu J.Z."/>
            <person name="Shao H.Z."/>
            <person name="Wang X."/>
            <person name="Wang C.C."/>
            <person name="Yang T.C."/>
            <person name="Huo Q.B."/>
            <person name="Li W."/>
            <person name="Chen H.Y."/>
            <person name="Chen S.E."/>
            <person name="Zhou L.G."/>
            <person name="Ni X.B."/>
            <person name="Tian J.H."/>
            <person name="Sheng Y."/>
            <person name="Liu T."/>
            <person name="Pan Y.S."/>
            <person name="Xia L.Y."/>
            <person name="Li J."/>
            <person name="Zhao F."/>
            <person name="Cao W.C."/>
        </authorList>
    </citation>
    <scope>NUCLEOTIDE SEQUENCE [LARGE SCALE GENOMIC DNA]</scope>
    <source>
        <strain evidence="2">HaeL-2018</strain>
    </source>
</reference>
<feature type="region of interest" description="Disordered" evidence="1">
    <location>
        <begin position="113"/>
        <end position="142"/>
    </location>
</feature>
<accession>A0A9J6G136</accession>
<dbReference type="VEuPathDB" id="VectorBase:HLOH_051744"/>
<dbReference type="Proteomes" id="UP000821853">
    <property type="component" value="Chromosome 2"/>
</dbReference>
<protein>
    <submittedName>
        <fullName evidence="2">Uncharacterized protein</fullName>
    </submittedName>
</protein>
<comment type="caution">
    <text evidence="2">The sequence shown here is derived from an EMBL/GenBank/DDBJ whole genome shotgun (WGS) entry which is preliminary data.</text>
</comment>
<proteinExistence type="predicted"/>
<evidence type="ECO:0000256" key="1">
    <source>
        <dbReference type="SAM" id="MobiDB-lite"/>
    </source>
</evidence>
<feature type="region of interest" description="Disordered" evidence="1">
    <location>
        <begin position="46"/>
        <end position="79"/>
    </location>
</feature>
<keyword evidence="3" id="KW-1185">Reference proteome</keyword>
<evidence type="ECO:0000313" key="2">
    <source>
        <dbReference type="EMBL" id="KAH9368973.1"/>
    </source>
</evidence>
<dbReference type="EMBL" id="JABSTR010000004">
    <property type="protein sequence ID" value="KAH9368973.1"/>
    <property type="molecule type" value="Genomic_DNA"/>
</dbReference>
<gene>
    <name evidence="2" type="ORF">HPB48_016009</name>
</gene>
<name>A0A9J6G136_HAELO</name>
<sequence length="142" mass="16004">MSTRQLPPTGDFFVVAVCDIDWSRATPAVLAAEPWLGILADNSRRLERQQQRPPPYPLPAGLRGHLGRGDSRHRTPAPACSAVSCCCRGGRRRRNRIERWSSDARLHGGRWRHRLTPGRTSTREVTPRVTVDDHDPETPELL</sequence>